<gene>
    <name evidence="1" type="ORF">ACFQO7_17560</name>
</gene>
<accession>A0ABW2GZ82</accession>
<protein>
    <submittedName>
        <fullName evidence="1">Uncharacterized protein</fullName>
    </submittedName>
</protein>
<reference evidence="2" key="1">
    <citation type="journal article" date="2019" name="Int. J. Syst. Evol. Microbiol.">
        <title>The Global Catalogue of Microorganisms (GCM) 10K type strain sequencing project: providing services to taxonomists for standard genome sequencing and annotation.</title>
        <authorList>
            <consortium name="The Broad Institute Genomics Platform"/>
            <consortium name="The Broad Institute Genome Sequencing Center for Infectious Disease"/>
            <person name="Wu L."/>
            <person name="Ma J."/>
        </authorList>
    </citation>
    <scope>NUCLEOTIDE SEQUENCE [LARGE SCALE GENOMIC DNA]</scope>
    <source>
        <strain evidence="2">CGMCC 1.9106</strain>
    </source>
</reference>
<keyword evidence="2" id="KW-1185">Reference proteome</keyword>
<dbReference type="EMBL" id="JBHTAC010000016">
    <property type="protein sequence ID" value="MFC7244284.1"/>
    <property type="molecule type" value="Genomic_DNA"/>
</dbReference>
<dbReference type="RefSeq" id="WP_376807339.1">
    <property type="nucleotide sequence ID" value="NZ_JBHTAC010000016.1"/>
</dbReference>
<name>A0ABW2GZ82_9ACTN</name>
<sequence length="79" mass="8522">MVADPSREWSIGELHQELADAGVSAESARAVVYLLLDARIVELVRGRRRLTVKLAAGAADHLRQVIGLWSSAQADRAAS</sequence>
<dbReference type="Proteomes" id="UP001596392">
    <property type="component" value="Unassembled WGS sequence"/>
</dbReference>
<organism evidence="1 2">
    <name type="scientific">Catellatospora aurea</name>
    <dbReference type="NCBI Taxonomy" id="1337874"/>
    <lineage>
        <taxon>Bacteria</taxon>
        <taxon>Bacillati</taxon>
        <taxon>Actinomycetota</taxon>
        <taxon>Actinomycetes</taxon>
        <taxon>Micromonosporales</taxon>
        <taxon>Micromonosporaceae</taxon>
        <taxon>Catellatospora</taxon>
    </lineage>
</organism>
<evidence type="ECO:0000313" key="2">
    <source>
        <dbReference type="Proteomes" id="UP001596392"/>
    </source>
</evidence>
<evidence type="ECO:0000313" key="1">
    <source>
        <dbReference type="EMBL" id="MFC7244284.1"/>
    </source>
</evidence>
<comment type="caution">
    <text evidence="1">The sequence shown here is derived from an EMBL/GenBank/DDBJ whole genome shotgun (WGS) entry which is preliminary data.</text>
</comment>
<proteinExistence type="predicted"/>